<evidence type="ECO:0000313" key="2">
    <source>
        <dbReference type="EMBL" id="OCK80929.1"/>
    </source>
</evidence>
<gene>
    <name evidence="2" type="ORF">K432DRAFT_296708</name>
</gene>
<protein>
    <submittedName>
        <fullName evidence="2">Uncharacterized protein</fullName>
    </submittedName>
</protein>
<organism evidence="2 3">
    <name type="scientific">Lepidopterella palustris CBS 459.81</name>
    <dbReference type="NCBI Taxonomy" id="1314670"/>
    <lineage>
        <taxon>Eukaryota</taxon>
        <taxon>Fungi</taxon>
        <taxon>Dikarya</taxon>
        <taxon>Ascomycota</taxon>
        <taxon>Pezizomycotina</taxon>
        <taxon>Dothideomycetes</taxon>
        <taxon>Pleosporomycetidae</taxon>
        <taxon>Mytilinidiales</taxon>
        <taxon>Argynnaceae</taxon>
        <taxon>Lepidopterella</taxon>
    </lineage>
</organism>
<dbReference type="EMBL" id="KV744940">
    <property type="protein sequence ID" value="OCK80929.1"/>
    <property type="molecule type" value="Genomic_DNA"/>
</dbReference>
<accession>A0A8E2JGC0</accession>
<evidence type="ECO:0000256" key="1">
    <source>
        <dbReference type="SAM" id="Phobius"/>
    </source>
</evidence>
<keyword evidence="1" id="KW-1133">Transmembrane helix</keyword>
<sequence>MPSSTPIRSFMRTATRYLSEPHPHGRHPATMVPHRHYAPFFMRRMAGTAAWYFPVGAVLLGWPFMTSAVLKKTGF</sequence>
<reference evidence="2 3" key="1">
    <citation type="journal article" date="2016" name="Nat. Commun.">
        <title>Ectomycorrhizal ecology is imprinted in the genome of the dominant symbiotic fungus Cenococcum geophilum.</title>
        <authorList>
            <consortium name="DOE Joint Genome Institute"/>
            <person name="Peter M."/>
            <person name="Kohler A."/>
            <person name="Ohm R.A."/>
            <person name="Kuo A."/>
            <person name="Krutzmann J."/>
            <person name="Morin E."/>
            <person name="Arend M."/>
            <person name="Barry K.W."/>
            <person name="Binder M."/>
            <person name="Choi C."/>
            <person name="Clum A."/>
            <person name="Copeland A."/>
            <person name="Grisel N."/>
            <person name="Haridas S."/>
            <person name="Kipfer T."/>
            <person name="LaButti K."/>
            <person name="Lindquist E."/>
            <person name="Lipzen A."/>
            <person name="Maire R."/>
            <person name="Meier B."/>
            <person name="Mihaltcheva S."/>
            <person name="Molinier V."/>
            <person name="Murat C."/>
            <person name="Poggeler S."/>
            <person name="Quandt C.A."/>
            <person name="Sperisen C."/>
            <person name="Tritt A."/>
            <person name="Tisserant E."/>
            <person name="Crous P.W."/>
            <person name="Henrissat B."/>
            <person name="Nehls U."/>
            <person name="Egli S."/>
            <person name="Spatafora J.W."/>
            <person name="Grigoriev I.V."/>
            <person name="Martin F.M."/>
        </authorList>
    </citation>
    <scope>NUCLEOTIDE SEQUENCE [LARGE SCALE GENOMIC DNA]</scope>
    <source>
        <strain evidence="2 3">CBS 459.81</strain>
    </source>
</reference>
<keyword evidence="1" id="KW-0812">Transmembrane</keyword>
<evidence type="ECO:0000313" key="3">
    <source>
        <dbReference type="Proteomes" id="UP000250266"/>
    </source>
</evidence>
<keyword evidence="3" id="KW-1185">Reference proteome</keyword>
<dbReference type="OrthoDB" id="4829316at2759"/>
<dbReference type="AlphaFoldDB" id="A0A8E2JGC0"/>
<proteinExistence type="predicted"/>
<dbReference type="Proteomes" id="UP000250266">
    <property type="component" value="Unassembled WGS sequence"/>
</dbReference>
<feature type="transmembrane region" description="Helical" evidence="1">
    <location>
        <begin position="49"/>
        <end position="70"/>
    </location>
</feature>
<keyword evidence="1" id="KW-0472">Membrane</keyword>
<name>A0A8E2JGC0_9PEZI</name>